<dbReference type="EMBL" id="SRXU01000004">
    <property type="protein sequence ID" value="TGX42255.1"/>
    <property type="molecule type" value="Genomic_DNA"/>
</dbReference>
<dbReference type="Proteomes" id="UP000309848">
    <property type="component" value="Unassembled WGS sequence"/>
</dbReference>
<keyword evidence="2" id="KW-1185">Reference proteome</keyword>
<sequence>MHNQLEIAQRHVQAVARMLLGHKSLKPGVLLSAGGPVDWEIKLELACLARDSDCDLVHLSLDDTEEGYRMTGIHICAPRDVAVHSYSDCRLSMIGNRTVIIPAQGRGYFVLSSRELIHKAVKPDNWEDGLNRADQRLRELVAHGVDTAGQIAVHAIAQD</sequence>
<evidence type="ECO:0000313" key="1">
    <source>
        <dbReference type="EMBL" id="TGX42255.1"/>
    </source>
</evidence>
<protein>
    <submittedName>
        <fullName evidence="1">Uncharacterized protein</fullName>
    </submittedName>
</protein>
<dbReference type="RefSeq" id="WP_135984559.1">
    <property type="nucleotide sequence ID" value="NZ_JAASQM010000004.1"/>
</dbReference>
<reference evidence="1 2" key="1">
    <citation type="submission" date="2019-04" db="EMBL/GenBank/DDBJ databases">
        <title>Sphingomonas psychrotolerans sp. nov., isolated from soil in the Tianshan Mountains, Xinjiang, China.</title>
        <authorList>
            <person name="Luo Y."/>
            <person name="Sheng H."/>
        </authorList>
    </citation>
    <scope>NUCLEOTIDE SEQUENCE [LARGE SCALE GENOMIC DNA]</scope>
    <source>
        <strain evidence="1 2">KIS18-15</strain>
    </source>
</reference>
<name>A0A4S1WIW4_9SPHN</name>
<gene>
    <name evidence="1" type="ORF">E5A74_10390</name>
</gene>
<organism evidence="1 2">
    <name type="scientific">Sphingomonas naasensis</name>
    <dbReference type="NCBI Taxonomy" id="1344951"/>
    <lineage>
        <taxon>Bacteria</taxon>
        <taxon>Pseudomonadati</taxon>
        <taxon>Pseudomonadota</taxon>
        <taxon>Alphaproteobacteria</taxon>
        <taxon>Sphingomonadales</taxon>
        <taxon>Sphingomonadaceae</taxon>
        <taxon>Sphingomonas</taxon>
    </lineage>
</organism>
<accession>A0A4S1WIW4</accession>
<evidence type="ECO:0000313" key="2">
    <source>
        <dbReference type="Proteomes" id="UP000309848"/>
    </source>
</evidence>
<dbReference type="AlphaFoldDB" id="A0A4S1WIW4"/>
<dbReference type="OrthoDB" id="7556040at2"/>
<proteinExistence type="predicted"/>
<comment type="caution">
    <text evidence="1">The sequence shown here is derived from an EMBL/GenBank/DDBJ whole genome shotgun (WGS) entry which is preliminary data.</text>
</comment>